<keyword evidence="6" id="KW-1133">Transmembrane helix</keyword>
<proteinExistence type="inferred from homology"/>
<evidence type="ECO:0000259" key="7">
    <source>
        <dbReference type="PROSITE" id="PS50106"/>
    </source>
</evidence>
<gene>
    <name evidence="8" type="ORF">H8Z76_02270</name>
</gene>
<dbReference type="RefSeq" id="WP_186981533.1">
    <property type="nucleotide sequence ID" value="NZ_JACOQH010000001.1"/>
</dbReference>
<protein>
    <submittedName>
        <fullName evidence="8">S41 family peptidase</fullName>
    </submittedName>
</protein>
<dbReference type="InterPro" id="IPR005151">
    <property type="entry name" value="Tail-specific_protease"/>
</dbReference>
<evidence type="ECO:0000256" key="2">
    <source>
        <dbReference type="ARBA" id="ARBA00022670"/>
    </source>
</evidence>
<dbReference type="SMART" id="SM00228">
    <property type="entry name" value="PDZ"/>
    <property type="match status" value="1"/>
</dbReference>
<dbReference type="InterPro" id="IPR055210">
    <property type="entry name" value="CtpA/B_N"/>
</dbReference>
<evidence type="ECO:0000313" key="9">
    <source>
        <dbReference type="Proteomes" id="UP000621540"/>
    </source>
</evidence>
<dbReference type="SMART" id="SM00245">
    <property type="entry name" value="TSPc"/>
    <property type="match status" value="1"/>
</dbReference>
<dbReference type="CDD" id="cd06782">
    <property type="entry name" value="cpPDZ_CPP-like"/>
    <property type="match status" value="1"/>
</dbReference>
<dbReference type="NCBIfam" id="TIGR00225">
    <property type="entry name" value="prc"/>
    <property type="match status" value="1"/>
</dbReference>
<dbReference type="Proteomes" id="UP000621540">
    <property type="component" value="Unassembled WGS sequence"/>
</dbReference>
<dbReference type="SUPFAM" id="SSF50156">
    <property type="entry name" value="PDZ domain-like"/>
    <property type="match status" value="1"/>
</dbReference>
<dbReference type="SUPFAM" id="SSF52096">
    <property type="entry name" value="ClpP/crotonase"/>
    <property type="match status" value="1"/>
</dbReference>
<dbReference type="EMBL" id="JACOQH010000001">
    <property type="protein sequence ID" value="MBC5752860.1"/>
    <property type="molecule type" value="Genomic_DNA"/>
</dbReference>
<evidence type="ECO:0000313" key="8">
    <source>
        <dbReference type="EMBL" id="MBC5752860.1"/>
    </source>
</evidence>
<evidence type="ECO:0000256" key="5">
    <source>
        <dbReference type="RuleBase" id="RU004404"/>
    </source>
</evidence>
<dbReference type="CDD" id="cd07560">
    <property type="entry name" value="Peptidase_S41_CPP"/>
    <property type="match status" value="1"/>
</dbReference>
<keyword evidence="6" id="KW-0472">Membrane</keyword>
<feature type="transmembrane region" description="Helical" evidence="6">
    <location>
        <begin position="20"/>
        <end position="39"/>
    </location>
</feature>
<keyword evidence="6" id="KW-0812">Transmembrane</keyword>
<organism evidence="8 9">
    <name type="scientific">Roseburia yibonii</name>
    <dbReference type="NCBI Taxonomy" id="2763063"/>
    <lineage>
        <taxon>Bacteria</taxon>
        <taxon>Bacillati</taxon>
        <taxon>Bacillota</taxon>
        <taxon>Clostridia</taxon>
        <taxon>Lachnospirales</taxon>
        <taxon>Lachnospiraceae</taxon>
        <taxon>Roseburia</taxon>
    </lineage>
</organism>
<dbReference type="Gene3D" id="3.30.750.44">
    <property type="match status" value="1"/>
</dbReference>
<evidence type="ECO:0000256" key="1">
    <source>
        <dbReference type="ARBA" id="ARBA00009179"/>
    </source>
</evidence>
<dbReference type="Pfam" id="PF22694">
    <property type="entry name" value="CtpB_N-like"/>
    <property type="match status" value="1"/>
</dbReference>
<comment type="caution">
    <text evidence="8">The sequence shown here is derived from an EMBL/GenBank/DDBJ whole genome shotgun (WGS) entry which is preliminary data.</text>
</comment>
<dbReference type="PANTHER" id="PTHR32060">
    <property type="entry name" value="TAIL-SPECIFIC PROTEASE"/>
    <property type="match status" value="1"/>
</dbReference>
<evidence type="ECO:0000256" key="6">
    <source>
        <dbReference type="SAM" id="Phobius"/>
    </source>
</evidence>
<reference evidence="8 9" key="1">
    <citation type="submission" date="2020-08" db="EMBL/GenBank/DDBJ databases">
        <title>Genome public.</title>
        <authorList>
            <person name="Liu C."/>
            <person name="Sun Q."/>
        </authorList>
    </citation>
    <scope>NUCLEOTIDE SEQUENCE [LARGE SCALE GENOMIC DNA]</scope>
    <source>
        <strain evidence="8 9">BX0805</strain>
    </source>
</reference>
<dbReference type="PANTHER" id="PTHR32060:SF30">
    <property type="entry name" value="CARBOXY-TERMINAL PROCESSING PROTEASE CTPA"/>
    <property type="match status" value="1"/>
</dbReference>
<dbReference type="InterPro" id="IPR004447">
    <property type="entry name" value="Peptidase_S41A"/>
</dbReference>
<dbReference type="Gene3D" id="3.90.226.10">
    <property type="entry name" value="2-enoyl-CoA Hydratase, Chain A, domain 1"/>
    <property type="match status" value="1"/>
</dbReference>
<keyword evidence="2 5" id="KW-0645">Protease</keyword>
<keyword evidence="4 5" id="KW-0720">Serine protease</keyword>
<dbReference type="Gene3D" id="2.30.42.10">
    <property type="match status" value="1"/>
</dbReference>
<keyword evidence="9" id="KW-1185">Reference proteome</keyword>
<evidence type="ECO:0000256" key="3">
    <source>
        <dbReference type="ARBA" id="ARBA00022801"/>
    </source>
</evidence>
<dbReference type="Pfam" id="PF17820">
    <property type="entry name" value="PDZ_6"/>
    <property type="match status" value="1"/>
</dbReference>
<dbReference type="InterPro" id="IPR041489">
    <property type="entry name" value="PDZ_6"/>
</dbReference>
<comment type="similarity">
    <text evidence="1 5">Belongs to the peptidase S41A family.</text>
</comment>
<dbReference type="InterPro" id="IPR036034">
    <property type="entry name" value="PDZ_sf"/>
</dbReference>
<accession>A0ABR7I7L2</accession>
<name>A0ABR7I7L2_9FIRM</name>
<feature type="domain" description="PDZ" evidence="7">
    <location>
        <begin position="112"/>
        <end position="182"/>
    </location>
</feature>
<evidence type="ECO:0000256" key="4">
    <source>
        <dbReference type="ARBA" id="ARBA00022825"/>
    </source>
</evidence>
<dbReference type="Pfam" id="PF03572">
    <property type="entry name" value="Peptidase_S41"/>
    <property type="match status" value="1"/>
</dbReference>
<dbReference type="InterPro" id="IPR029045">
    <property type="entry name" value="ClpP/crotonase-like_dom_sf"/>
</dbReference>
<dbReference type="PROSITE" id="PS50106">
    <property type="entry name" value="PDZ"/>
    <property type="match status" value="1"/>
</dbReference>
<sequence length="417" mass="45491">MEENKELEQKKEHGFKSGVLTGVLGTAAVVLAAGAVLFAHGNLKVSETAGTSQTAQTVLDDGTLSKLDELMGQINLNYYEDVDASDLQEGLYSGLLEGLNDPYSAYYTEEEYKDLMEQTQGNFYGIGAGLSQDKESMQVTITKVYEDTPAEKAGLKAGDVIVKVDDIDATSMEVSDLVQHIRGEEGTTVHLEIYRPGESDDLEYDIERAKVNYETVTGQLLDGGIGYIYVSEFGEDTANQFEKTIADLESQGMKAMIVDLRNNGGGMITAVTQMLDDILPEGLLVYTEDKYGNRQEFKSSDDTKLEYPMAVLVNGYSASASEIFAGAIRDYDYGTLIGTTTYGKGVVQKIIPLPDGDAVKLTIAKYYTPKGENIQGTGIDPDIELEYEYTGDPDADFDIYSDNQVAKAIEVLEGELD</sequence>
<keyword evidence="3 5" id="KW-0378">Hydrolase</keyword>
<dbReference type="InterPro" id="IPR001478">
    <property type="entry name" value="PDZ"/>
</dbReference>